<evidence type="ECO:0000313" key="4">
    <source>
        <dbReference type="Proteomes" id="UP000614996"/>
    </source>
</evidence>
<organism evidence="3 4">
    <name type="scientific">Actinocatenispora comari</name>
    <dbReference type="NCBI Taxonomy" id="2807577"/>
    <lineage>
        <taxon>Bacteria</taxon>
        <taxon>Bacillati</taxon>
        <taxon>Actinomycetota</taxon>
        <taxon>Actinomycetes</taxon>
        <taxon>Micromonosporales</taxon>
        <taxon>Micromonosporaceae</taxon>
        <taxon>Actinocatenispora</taxon>
    </lineage>
</organism>
<feature type="domain" description="Orc1-like AAA ATPase" evidence="2">
    <location>
        <begin position="2"/>
        <end position="121"/>
    </location>
</feature>
<evidence type="ECO:0000313" key="3">
    <source>
        <dbReference type="EMBL" id="GIL25062.1"/>
    </source>
</evidence>
<feature type="region of interest" description="Disordered" evidence="1">
    <location>
        <begin position="133"/>
        <end position="182"/>
    </location>
</feature>
<dbReference type="InterPro" id="IPR041664">
    <property type="entry name" value="AAA_16"/>
</dbReference>
<dbReference type="EMBL" id="BOPO01000003">
    <property type="protein sequence ID" value="GIL25062.1"/>
    <property type="molecule type" value="Genomic_DNA"/>
</dbReference>
<accession>A0A8J4A8J2</accession>
<proteinExistence type="predicted"/>
<dbReference type="Gene3D" id="3.40.50.300">
    <property type="entry name" value="P-loop containing nucleotide triphosphate hydrolases"/>
    <property type="match status" value="1"/>
</dbReference>
<keyword evidence="4" id="KW-1185">Reference proteome</keyword>
<name>A0A8J4A8J2_9ACTN</name>
<dbReference type="Pfam" id="PF13191">
    <property type="entry name" value="AAA_16"/>
    <property type="match status" value="1"/>
</dbReference>
<evidence type="ECO:0000259" key="2">
    <source>
        <dbReference type="Pfam" id="PF13191"/>
    </source>
</evidence>
<comment type="caution">
    <text evidence="3">The sequence shown here is derived from an EMBL/GenBank/DDBJ whole genome shotgun (WGS) entry which is preliminary data.</text>
</comment>
<dbReference type="AlphaFoldDB" id="A0A8J4A8J2"/>
<protein>
    <recommendedName>
        <fullName evidence="2">Orc1-like AAA ATPase domain-containing protein</fullName>
    </recommendedName>
</protein>
<sequence length="182" mass="19355">MVGRDGELRRLAELATAGRPEVVVIAGEPGIGKTRLVAELTLGLPTDTKIFIGHAEPGSLSRPYEVLLDAIDGRPGVSEAMLDELTDPHRSPVERLHTGLTLLSGHKVGPCSGRMSRWLMRACDATVEAAALRPSPTTTRRPRTRTGVRSLLRPAPRTRPSSARGGHRTAAGRSGSSPPPPN</sequence>
<reference evidence="4" key="1">
    <citation type="journal article" date="2021" name="Int. J. Syst. Evol. Microbiol.">
        <title>Actinocatenispora comari sp. nov., an endophytic actinomycete isolated from aerial parts of Comarum salesowianum.</title>
        <authorList>
            <person name="Oyunbileg N."/>
            <person name="Iizaka Y."/>
            <person name="Hamada M."/>
            <person name="Davaapurev B.O."/>
            <person name="Fukumoto A."/>
            <person name="Tsetseg B."/>
            <person name="Kato F."/>
            <person name="Tamura T."/>
            <person name="Batkhuu J."/>
            <person name="Anzai Y."/>
        </authorList>
    </citation>
    <scope>NUCLEOTIDE SEQUENCE [LARGE SCALE GENOMIC DNA]</scope>
    <source>
        <strain evidence="4">NUM-2625</strain>
    </source>
</reference>
<evidence type="ECO:0000256" key="1">
    <source>
        <dbReference type="SAM" id="MobiDB-lite"/>
    </source>
</evidence>
<gene>
    <name evidence="3" type="ORF">NUM_03170</name>
</gene>
<dbReference type="InterPro" id="IPR027417">
    <property type="entry name" value="P-loop_NTPase"/>
</dbReference>
<feature type="compositionally biased region" description="Low complexity" evidence="1">
    <location>
        <begin position="149"/>
        <end position="164"/>
    </location>
</feature>
<dbReference type="SUPFAM" id="SSF52540">
    <property type="entry name" value="P-loop containing nucleoside triphosphate hydrolases"/>
    <property type="match status" value="1"/>
</dbReference>
<dbReference type="Proteomes" id="UP000614996">
    <property type="component" value="Unassembled WGS sequence"/>
</dbReference>